<reference evidence="1" key="1">
    <citation type="submission" date="2014-09" db="EMBL/GenBank/DDBJ databases">
        <authorList>
            <person name="Magalhaes I.L.F."/>
            <person name="Oliveira U."/>
            <person name="Santos F.R."/>
            <person name="Vidigal T.H.D.A."/>
            <person name="Brescovit A.D."/>
            <person name="Santos A.J."/>
        </authorList>
    </citation>
    <scope>NUCLEOTIDE SEQUENCE</scope>
    <source>
        <tissue evidence="1">Shoot tissue taken approximately 20 cm above the soil surface</tissue>
    </source>
</reference>
<organism evidence="1">
    <name type="scientific">Arundo donax</name>
    <name type="common">Giant reed</name>
    <name type="synonym">Donax arundinaceus</name>
    <dbReference type="NCBI Taxonomy" id="35708"/>
    <lineage>
        <taxon>Eukaryota</taxon>
        <taxon>Viridiplantae</taxon>
        <taxon>Streptophyta</taxon>
        <taxon>Embryophyta</taxon>
        <taxon>Tracheophyta</taxon>
        <taxon>Spermatophyta</taxon>
        <taxon>Magnoliopsida</taxon>
        <taxon>Liliopsida</taxon>
        <taxon>Poales</taxon>
        <taxon>Poaceae</taxon>
        <taxon>PACMAD clade</taxon>
        <taxon>Arundinoideae</taxon>
        <taxon>Arundineae</taxon>
        <taxon>Arundo</taxon>
    </lineage>
</organism>
<dbReference type="AlphaFoldDB" id="A0A0A9E3P0"/>
<sequence>MRVSCTRSKIFSFLLSPFLSLLASPLLISISRNFLPLFPPCLLPRLALSLSLSLSHPPWQQQQLQQAPIHLISLHAKQASRRSRGAVSE</sequence>
<proteinExistence type="predicted"/>
<evidence type="ECO:0000313" key="1">
    <source>
        <dbReference type="EMBL" id="JAD95414.1"/>
    </source>
</evidence>
<name>A0A0A9E3P0_ARUDO</name>
<protein>
    <submittedName>
        <fullName evidence="1">Uncharacterized protein</fullName>
    </submittedName>
</protein>
<dbReference type="EMBL" id="GBRH01202481">
    <property type="protein sequence ID" value="JAD95414.1"/>
    <property type="molecule type" value="Transcribed_RNA"/>
</dbReference>
<reference evidence="1" key="2">
    <citation type="journal article" date="2015" name="Data Brief">
        <title>Shoot transcriptome of the giant reed, Arundo donax.</title>
        <authorList>
            <person name="Barrero R.A."/>
            <person name="Guerrero F.D."/>
            <person name="Moolhuijzen P."/>
            <person name="Goolsby J.A."/>
            <person name="Tidwell J."/>
            <person name="Bellgard S.E."/>
            <person name="Bellgard M.I."/>
        </authorList>
    </citation>
    <scope>NUCLEOTIDE SEQUENCE</scope>
    <source>
        <tissue evidence="1">Shoot tissue taken approximately 20 cm above the soil surface</tissue>
    </source>
</reference>
<accession>A0A0A9E3P0</accession>